<evidence type="ECO:0000256" key="3">
    <source>
        <dbReference type="ARBA" id="ARBA00023163"/>
    </source>
</evidence>
<dbReference type="SUPFAM" id="SSF52172">
    <property type="entry name" value="CheY-like"/>
    <property type="match status" value="1"/>
</dbReference>
<evidence type="ECO:0000256" key="2">
    <source>
        <dbReference type="ARBA" id="ARBA00023125"/>
    </source>
</evidence>
<evidence type="ECO:0000256" key="4">
    <source>
        <dbReference type="SAM" id="MobiDB-lite"/>
    </source>
</evidence>
<dbReference type="PROSITE" id="PS50921">
    <property type="entry name" value="ANTAR"/>
    <property type="match status" value="1"/>
</dbReference>
<dbReference type="SMART" id="SM01012">
    <property type="entry name" value="ANTAR"/>
    <property type="match status" value="1"/>
</dbReference>
<accession>A0A098BN92</accession>
<dbReference type="InterPro" id="IPR011006">
    <property type="entry name" value="CheY-like_superfamily"/>
</dbReference>
<feature type="compositionally biased region" description="Polar residues" evidence="4">
    <location>
        <begin position="1"/>
        <end position="11"/>
    </location>
</feature>
<evidence type="ECO:0000259" key="5">
    <source>
        <dbReference type="PROSITE" id="PS01124"/>
    </source>
</evidence>
<reference evidence="7 8" key="1">
    <citation type="journal article" date="2014" name="Genome Announc.">
        <title>Draft Genome Sequence of Propane- and Butane-Oxidizing Actinobacterium Rhodococcus ruber IEGM 231.</title>
        <authorList>
            <person name="Ivshina I.B."/>
            <person name="Kuyukina M.S."/>
            <person name="Krivoruchko A.V."/>
            <person name="Barbe V."/>
            <person name="Fischer C."/>
        </authorList>
    </citation>
    <scope>NUCLEOTIDE SEQUENCE [LARGE SCALE GENOMIC DNA]</scope>
</reference>
<dbReference type="Pfam" id="PF03861">
    <property type="entry name" value="ANTAR"/>
    <property type="match status" value="1"/>
</dbReference>
<dbReference type="eggNOG" id="COG2207">
    <property type="taxonomic scope" value="Bacteria"/>
</dbReference>
<sequence length="202" mass="21648">MIDSSFGQSLPSAVGTGTREGEGWEQALASRVVVERATGVLMERHRLTAEDAGGVLVSASREAGMPLLELAQSVLGSGRIDEPPVIRKMLARPGEPAALQRAIAFIDAHAESRIRLADIVAAAGIGARALQYDFLRHHQITPLGYLRRVRLERAHRDLLAADPAGGDTVSAIAARWGFAKTGRFAEQYRAAYGRLPSQTLSA</sequence>
<dbReference type="InterPro" id="IPR018060">
    <property type="entry name" value="HTH_AraC"/>
</dbReference>
<protein>
    <submittedName>
        <fullName evidence="7">AraC family transcriptional regulator</fullName>
    </submittedName>
</protein>
<organism evidence="7 8">
    <name type="scientific">Rhodococcus ruber</name>
    <dbReference type="NCBI Taxonomy" id="1830"/>
    <lineage>
        <taxon>Bacteria</taxon>
        <taxon>Bacillati</taxon>
        <taxon>Actinomycetota</taxon>
        <taxon>Actinomycetes</taxon>
        <taxon>Mycobacteriales</taxon>
        <taxon>Nocardiaceae</taxon>
        <taxon>Rhodococcus</taxon>
    </lineage>
</organism>
<dbReference type="Pfam" id="PF12833">
    <property type="entry name" value="HTH_18"/>
    <property type="match status" value="1"/>
</dbReference>
<dbReference type="InterPro" id="IPR005561">
    <property type="entry name" value="ANTAR"/>
</dbReference>
<evidence type="ECO:0000313" key="8">
    <source>
        <dbReference type="Proteomes" id="UP000042997"/>
    </source>
</evidence>
<name>A0A098BN92_9NOCA</name>
<keyword evidence="3" id="KW-0804">Transcription</keyword>
<proteinExistence type="predicted"/>
<dbReference type="SUPFAM" id="SSF46689">
    <property type="entry name" value="Homeodomain-like"/>
    <property type="match status" value="2"/>
</dbReference>
<dbReference type="EMBL" id="CCSD01000066">
    <property type="protein sequence ID" value="CDZ89690.1"/>
    <property type="molecule type" value="Genomic_DNA"/>
</dbReference>
<dbReference type="SMART" id="SM00342">
    <property type="entry name" value="HTH_ARAC"/>
    <property type="match status" value="1"/>
</dbReference>
<dbReference type="AlphaFoldDB" id="A0A098BN92"/>
<keyword evidence="2" id="KW-0238">DNA-binding</keyword>
<dbReference type="PANTHER" id="PTHR46796:SF12">
    <property type="entry name" value="HTH-TYPE DNA-BINDING TRANSCRIPTIONAL ACTIVATOR EUTR"/>
    <property type="match status" value="1"/>
</dbReference>
<gene>
    <name evidence="7" type="ORF">RHRU231_540037</name>
</gene>
<dbReference type="RefSeq" id="WP_237211184.1">
    <property type="nucleotide sequence ID" value="NZ_JAINZV010000003.1"/>
</dbReference>
<evidence type="ECO:0000256" key="1">
    <source>
        <dbReference type="ARBA" id="ARBA00023015"/>
    </source>
</evidence>
<feature type="domain" description="ANTAR" evidence="6">
    <location>
        <begin position="14"/>
        <end position="75"/>
    </location>
</feature>
<dbReference type="Gene3D" id="1.10.10.60">
    <property type="entry name" value="Homeodomain-like"/>
    <property type="match status" value="1"/>
</dbReference>
<dbReference type="Gene3D" id="1.10.10.10">
    <property type="entry name" value="Winged helix-like DNA-binding domain superfamily/Winged helix DNA-binding domain"/>
    <property type="match status" value="1"/>
</dbReference>
<dbReference type="InterPro" id="IPR036388">
    <property type="entry name" value="WH-like_DNA-bd_sf"/>
</dbReference>
<dbReference type="InterPro" id="IPR009057">
    <property type="entry name" value="Homeodomain-like_sf"/>
</dbReference>
<dbReference type="PROSITE" id="PS01124">
    <property type="entry name" value="HTH_ARAC_FAMILY_2"/>
    <property type="match status" value="1"/>
</dbReference>
<evidence type="ECO:0000313" key="7">
    <source>
        <dbReference type="EMBL" id="CDZ89690.1"/>
    </source>
</evidence>
<keyword evidence="1" id="KW-0805">Transcription regulation</keyword>
<dbReference type="GO" id="GO:0003723">
    <property type="term" value="F:RNA binding"/>
    <property type="evidence" value="ECO:0007669"/>
    <property type="project" value="InterPro"/>
</dbReference>
<dbReference type="PANTHER" id="PTHR46796">
    <property type="entry name" value="HTH-TYPE TRANSCRIPTIONAL ACTIVATOR RHAS-RELATED"/>
    <property type="match status" value="1"/>
</dbReference>
<dbReference type="Proteomes" id="UP000042997">
    <property type="component" value="Unassembled WGS sequence"/>
</dbReference>
<evidence type="ECO:0000259" key="6">
    <source>
        <dbReference type="PROSITE" id="PS50921"/>
    </source>
</evidence>
<dbReference type="GO" id="GO:0043565">
    <property type="term" value="F:sequence-specific DNA binding"/>
    <property type="evidence" value="ECO:0007669"/>
    <property type="project" value="InterPro"/>
</dbReference>
<dbReference type="GO" id="GO:0003700">
    <property type="term" value="F:DNA-binding transcription factor activity"/>
    <property type="evidence" value="ECO:0007669"/>
    <property type="project" value="InterPro"/>
</dbReference>
<feature type="domain" description="HTH araC/xylS-type" evidence="5">
    <location>
        <begin position="100"/>
        <end position="202"/>
    </location>
</feature>
<dbReference type="InterPro" id="IPR050204">
    <property type="entry name" value="AraC_XylS_family_regulators"/>
</dbReference>
<feature type="region of interest" description="Disordered" evidence="4">
    <location>
        <begin position="1"/>
        <end position="22"/>
    </location>
</feature>